<name>A0A8H3EKQ8_9LECA</name>
<evidence type="ECO:0000256" key="1">
    <source>
        <dbReference type="SAM" id="Coils"/>
    </source>
</evidence>
<comment type="caution">
    <text evidence="3">The sequence shown here is derived from an EMBL/GenBank/DDBJ whole genome shotgun (WGS) entry which is preliminary data.</text>
</comment>
<dbReference type="Proteomes" id="UP000664521">
    <property type="component" value="Unassembled WGS sequence"/>
</dbReference>
<keyword evidence="1" id="KW-0175">Coiled coil</keyword>
<protein>
    <submittedName>
        <fullName evidence="3">Uncharacterized protein</fullName>
    </submittedName>
</protein>
<evidence type="ECO:0000313" key="3">
    <source>
        <dbReference type="EMBL" id="CAF9905822.1"/>
    </source>
</evidence>
<gene>
    <name evidence="3" type="ORF">HETSPECPRED_005959</name>
</gene>
<proteinExistence type="predicted"/>
<reference evidence="3" key="1">
    <citation type="submission" date="2021-03" db="EMBL/GenBank/DDBJ databases">
        <authorList>
            <person name="Tagirdzhanova G."/>
        </authorList>
    </citation>
    <scope>NUCLEOTIDE SEQUENCE</scope>
</reference>
<dbReference type="EMBL" id="CAJPDS010000004">
    <property type="protein sequence ID" value="CAF9905822.1"/>
    <property type="molecule type" value="Genomic_DNA"/>
</dbReference>
<evidence type="ECO:0000313" key="4">
    <source>
        <dbReference type="Proteomes" id="UP000664521"/>
    </source>
</evidence>
<keyword evidence="4" id="KW-1185">Reference proteome</keyword>
<feature type="region of interest" description="Disordered" evidence="2">
    <location>
        <begin position="267"/>
        <end position="288"/>
    </location>
</feature>
<accession>A0A8H3EKQ8</accession>
<evidence type="ECO:0000256" key="2">
    <source>
        <dbReference type="SAM" id="MobiDB-lite"/>
    </source>
</evidence>
<dbReference type="AlphaFoldDB" id="A0A8H3EKQ8"/>
<feature type="coiled-coil region" evidence="1">
    <location>
        <begin position="83"/>
        <end position="117"/>
    </location>
</feature>
<sequence>MENHILATQDDLDQVRLAVLQLAENLPLIHQPAPHNATQFNTFRSTIIDNMTSQLQQPSSVQVHDLLAEMTDQTRDLAHQIPLEMLETNVAALRGQVSDLQSQVNDLQSQVNGLQNQAHPALSSYIEHHIPRLNSLILGLQSQVAITVTPSIDAFNRKIAHLQVQADSAGRISDLQTAQIAAIKDDLIDVVLLKRDVAALEDSMKANQVIEKWLQTSQQTGAGQVEQGAGQASIQFPKGTPNITGAVLHHEPPLSPVVVQGKTPVSSSRASVQDNNTAMPSNEVPSNRVNISSPAALGSHHNIATTTPVHDTTAPSAIHNVHDTTVSSAVHNVHDTTASSAIHNVHDTTVLVRAAADNALATTAAKMANNTNDGDKGASKSGINDSMWAPKAGEKPTIGDRPYNYHVGSDSNFRTGLEASMWAPGNRGGAAAARPVPRPVPIVNPQARDEAAFLAEYNTLLNKYEFTALEGQAIISKAFYGDVERLSSK</sequence>
<organism evidence="3 4">
    <name type="scientific">Heterodermia speciosa</name>
    <dbReference type="NCBI Taxonomy" id="116794"/>
    <lineage>
        <taxon>Eukaryota</taxon>
        <taxon>Fungi</taxon>
        <taxon>Dikarya</taxon>
        <taxon>Ascomycota</taxon>
        <taxon>Pezizomycotina</taxon>
        <taxon>Lecanoromycetes</taxon>
        <taxon>OSLEUM clade</taxon>
        <taxon>Lecanoromycetidae</taxon>
        <taxon>Caliciales</taxon>
        <taxon>Physciaceae</taxon>
        <taxon>Heterodermia</taxon>
    </lineage>
</organism>
<feature type="region of interest" description="Disordered" evidence="2">
    <location>
        <begin position="368"/>
        <end position="403"/>
    </location>
</feature>